<sequence length="67" mass="7868">MAKLTGINFFLFQFFYNLLLKFFQFITNQRFHRTGITCGCCRRIQDHRAHQAQNVAQTSCNTHVGIN</sequence>
<reference evidence="2" key="1">
    <citation type="submission" date="2024-04" db="UniProtKB">
        <authorList>
            <consortium name="EnsemblMetazoa"/>
        </authorList>
    </citation>
    <scope>IDENTIFICATION</scope>
    <source>
        <strain evidence="2">EBRO</strain>
    </source>
</reference>
<organism evidence="2 3">
    <name type="scientific">Anopheles atroparvus</name>
    <name type="common">European mosquito</name>
    <dbReference type="NCBI Taxonomy" id="41427"/>
    <lineage>
        <taxon>Eukaryota</taxon>
        <taxon>Metazoa</taxon>
        <taxon>Ecdysozoa</taxon>
        <taxon>Arthropoda</taxon>
        <taxon>Hexapoda</taxon>
        <taxon>Insecta</taxon>
        <taxon>Pterygota</taxon>
        <taxon>Neoptera</taxon>
        <taxon>Endopterygota</taxon>
        <taxon>Diptera</taxon>
        <taxon>Nematocera</taxon>
        <taxon>Culicoidea</taxon>
        <taxon>Culicidae</taxon>
        <taxon>Anophelinae</taxon>
        <taxon>Anopheles</taxon>
    </lineage>
</organism>
<keyword evidence="3" id="KW-1185">Reference proteome</keyword>
<name>A0AAG5DLF4_ANOAO</name>
<evidence type="ECO:0000313" key="3">
    <source>
        <dbReference type="Proteomes" id="UP000075880"/>
    </source>
</evidence>
<proteinExistence type="predicted"/>
<keyword evidence="1" id="KW-1133">Transmembrane helix</keyword>
<evidence type="ECO:0000313" key="2">
    <source>
        <dbReference type="EnsemblMetazoa" id="ENSAATROPP011493"/>
    </source>
</evidence>
<accession>A0AAG5DLF4</accession>
<evidence type="ECO:0000256" key="1">
    <source>
        <dbReference type="SAM" id="Phobius"/>
    </source>
</evidence>
<feature type="transmembrane region" description="Helical" evidence="1">
    <location>
        <begin position="6"/>
        <end position="23"/>
    </location>
</feature>
<keyword evidence="1" id="KW-0812">Transmembrane</keyword>
<dbReference type="EnsemblMetazoa" id="ENSAATROPT012658">
    <property type="protein sequence ID" value="ENSAATROPP011493"/>
    <property type="gene ID" value="ENSAATROPG010302"/>
</dbReference>
<protein>
    <submittedName>
        <fullName evidence="2">Uncharacterized protein</fullName>
    </submittedName>
</protein>
<dbReference type="Proteomes" id="UP000075880">
    <property type="component" value="Unassembled WGS sequence"/>
</dbReference>
<dbReference type="AlphaFoldDB" id="A0AAG5DLF4"/>
<keyword evidence="1" id="KW-0472">Membrane</keyword>